<name>A0AAW1NYM9_9CHLO</name>
<feature type="compositionally biased region" description="Basic and acidic residues" evidence="1">
    <location>
        <begin position="49"/>
        <end position="69"/>
    </location>
</feature>
<evidence type="ECO:0000256" key="1">
    <source>
        <dbReference type="SAM" id="MobiDB-lite"/>
    </source>
</evidence>
<organism evidence="2 3">
    <name type="scientific">Symbiochloris irregularis</name>
    <dbReference type="NCBI Taxonomy" id="706552"/>
    <lineage>
        <taxon>Eukaryota</taxon>
        <taxon>Viridiplantae</taxon>
        <taxon>Chlorophyta</taxon>
        <taxon>core chlorophytes</taxon>
        <taxon>Trebouxiophyceae</taxon>
        <taxon>Trebouxiales</taxon>
        <taxon>Trebouxiaceae</taxon>
        <taxon>Symbiochloris</taxon>
    </lineage>
</organism>
<dbReference type="EMBL" id="JALJOQ010000070">
    <property type="protein sequence ID" value="KAK9802641.1"/>
    <property type="molecule type" value="Genomic_DNA"/>
</dbReference>
<sequence>MSLLFPTTEEAFAAAGCSSTSSAFKLLDSTGKAWAMTASARRYSGNGKPSRENRYLDEPTMRKRTDEPTTRAPPNN</sequence>
<accession>A0AAW1NYM9</accession>
<dbReference type="Proteomes" id="UP001465755">
    <property type="component" value="Unassembled WGS sequence"/>
</dbReference>
<proteinExistence type="predicted"/>
<reference evidence="2 3" key="1">
    <citation type="journal article" date="2024" name="Nat. Commun.">
        <title>Phylogenomics reveals the evolutionary origins of lichenization in chlorophyte algae.</title>
        <authorList>
            <person name="Puginier C."/>
            <person name="Libourel C."/>
            <person name="Otte J."/>
            <person name="Skaloud P."/>
            <person name="Haon M."/>
            <person name="Grisel S."/>
            <person name="Petersen M."/>
            <person name="Berrin J.G."/>
            <person name="Delaux P.M."/>
            <person name="Dal Grande F."/>
            <person name="Keller J."/>
        </authorList>
    </citation>
    <scope>NUCLEOTIDE SEQUENCE [LARGE SCALE GENOMIC DNA]</scope>
    <source>
        <strain evidence="2 3">SAG 2036</strain>
    </source>
</reference>
<protein>
    <submittedName>
        <fullName evidence="2">Uncharacterized protein</fullName>
    </submittedName>
</protein>
<evidence type="ECO:0000313" key="3">
    <source>
        <dbReference type="Proteomes" id="UP001465755"/>
    </source>
</evidence>
<evidence type="ECO:0000313" key="2">
    <source>
        <dbReference type="EMBL" id="KAK9802641.1"/>
    </source>
</evidence>
<feature type="region of interest" description="Disordered" evidence="1">
    <location>
        <begin position="41"/>
        <end position="76"/>
    </location>
</feature>
<keyword evidence="3" id="KW-1185">Reference proteome</keyword>
<dbReference type="AlphaFoldDB" id="A0AAW1NYM9"/>
<comment type="caution">
    <text evidence="2">The sequence shown here is derived from an EMBL/GenBank/DDBJ whole genome shotgun (WGS) entry which is preliminary data.</text>
</comment>
<gene>
    <name evidence="2" type="ORF">WJX73_009860</name>
</gene>